<dbReference type="AlphaFoldDB" id="A0AAV2DZN9"/>
<name>A0AAV2DZN9_9ROSI</name>
<proteinExistence type="predicted"/>
<gene>
    <name evidence="1" type="ORF">LTRI10_LOCUS20671</name>
</gene>
<reference evidence="1 2" key="1">
    <citation type="submission" date="2024-04" db="EMBL/GenBank/DDBJ databases">
        <authorList>
            <person name="Fracassetti M."/>
        </authorList>
    </citation>
    <scope>NUCLEOTIDE SEQUENCE [LARGE SCALE GENOMIC DNA]</scope>
</reference>
<evidence type="ECO:0000313" key="1">
    <source>
        <dbReference type="EMBL" id="CAL1379131.1"/>
    </source>
</evidence>
<protein>
    <submittedName>
        <fullName evidence="1">Uncharacterized protein</fullName>
    </submittedName>
</protein>
<sequence>MPQLVDISPIWSGGFDLPKILDLVWLRIFEINERIYRVLTLEFLSMLRILKIKGSAAEDSLQIHFHLGGVKREILVSEFTLDLDIYPPRFNQEHYPRDCPPIKLAC</sequence>
<dbReference type="EMBL" id="OZ034816">
    <property type="protein sequence ID" value="CAL1379131.1"/>
    <property type="molecule type" value="Genomic_DNA"/>
</dbReference>
<dbReference type="Proteomes" id="UP001497516">
    <property type="component" value="Chromosome 3"/>
</dbReference>
<keyword evidence="2" id="KW-1185">Reference proteome</keyword>
<evidence type="ECO:0000313" key="2">
    <source>
        <dbReference type="Proteomes" id="UP001497516"/>
    </source>
</evidence>
<organism evidence="1 2">
    <name type="scientific">Linum trigynum</name>
    <dbReference type="NCBI Taxonomy" id="586398"/>
    <lineage>
        <taxon>Eukaryota</taxon>
        <taxon>Viridiplantae</taxon>
        <taxon>Streptophyta</taxon>
        <taxon>Embryophyta</taxon>
        <taxon>Tracheophyta</taxon>
        <taxon>Spermatophyta</taxon>
        <taxon>Magnoliopsida</taxon>
        <taxon>eudicotyledons</taxon>
        <taxon>Gunneridae</taxon>
        <taxon>Pentapetalae</taxon>
        <taxon>rosids</taxon>
        <taxon>fabids</taxon>
        <taxon>Malpighiales</taxon>
        <taxon>Linaceae</taxon>
        <taxon>Linum</taxon>
    </lineage>
</organism>
<accession>A0AAV2DZN9</accession>